<feature type="transmembrane region" description="Helical" evidence="1">
    <location>
        <begin position="6"/>
        <end position="29"/>
    </location>
</feature>
<gene>
    <name evidence="2" type="ORF">KP001_02730</name>
</gene>
<dbReference type="NCBIfam" id="TIGR02532">
    <property type="entry name" value="IV_pilin_GFxxxE"/>
    <property type="match status" value="1"/>
</dbReference>
<keyword evidence="3" id="KW-1185">Reference proteome</keyword>
<accession>A0ABX8LMC4</accession>
<proteinExistence type="predicted"/>
<protein>
    <submittedName>
        <fullName evidence="2">Prepilin-type N-terminal cleavage/methylation domain-containing protein</fullName>
    </submittedName>
</protein>
<dbReference type="RefSeq" id="WP_217288061.1">
    <property type="nucleotide sequence ID" value="NZ_CP077683.1"/>
</dbReference>
<evidence type="ECO:0000313" key="3">
    <source>
        <dbReference type="Proteomes" id="UP000683559"/>
    </source>
</evidence>
<dbReference type="Pfam" id="PF07963">
    <property type="entry name" value="N_methyl"/>
    <property type="match status" value="1"/>
</dbReference>
<dbReference type="InterPro" id="IPR012902">
    <property type="entry name" value="N_methyl_site"/>
</dbReference>
<reference evidence="2 3" key="1">
    <citation type="submission" date="2021-06" db="EMBL/GenBank/DDBJ databases">
        <title>Gemonas diversity in paddy soil.</title>
        <authorList>
            <person name="Liu G."/>
        </authorList>
    </citation>
    <scope>NUCLEOTIDE SEQUENCE [LARGE SCALE GENOMIC DNA]</scope>
    <source>
        <strain evidence="2 3">RG2</strain>
    </source>
</reference>
<keyword evidence="1" id="KW-0812">Transmembrane</keyword>
<dbReference type="PROSITE" id="PS00409">
    <property type="entry name" value="PROKAR_NTER_METHYL"/>
    <property type="match status" value="1"/>
</dbReference>
<dbReference type="Proteomes" id="UP000683559">
    <property type="component" value="Chromosome"/>
</dbReference>
<dbReference type="EMBL" id="CP077683">
    <property type="protein sequence ID" value="QXE91479.1"/>
    <property type="molecule type" value="Genomic_DNA"/>
</dbReference>
<keyword evidence="1" id="KW-1133">Transmembrane helix</keyword>
<name>A0ABX8LMC4_9BACT</name>
<organism evidence="2 3">
    <name type="scientific">Geomonas subterranea</name>
    <dbReference type="NCBI Taxonomy" id="2847989"/>
    <lineage>
        <taxon>Bacteria</taxon>
        <taxon>Pseudomonadati</taxon>
        <taxon>Thermodesulfobacteriota</taxon>
        <taxon>Desulfuromonadia</taxon>
        <taxon>Geobacterales</taxon>
        <taxon>Geobacteraceae</taxon>
        <taxon>Geomonas</taxon>
    </lineage>
</organism>
<sequence>MRSSGFSLIEMVVTIAIAAILATVGTLYFQQYQKGYRMDAQTRLLFSELQSARAQAIYQRKGTRVKLFADRFEVYSSQQDGPSVRPVATHPLSYPITSPTTPGFDITFGGDVDFDERGVTYDLRSICLQPSAGHGGVDSVVIHYARISIGRKDHGDACNSDNITLK</sequence>
<evidence type="ECO:0000256" key="1">
    <source>
        <dbReference type="SAM" id="Phobius"/>
    </source>
</evidence>
<keyword evidence="1" id="KW-0472">Membrane</keyword>
<evidence type="ECO:0000313" key="2">
    <source>
        <dbReference type="EMBL" id="QXE91479.1"/>
    </source>
</evidence>